<sequence length="192" mass="21735">MVEAAVVIYLRQLLQVEGSNINLSGIPREIFSVEIVREFTTLVMLISVGVLAGNRPMGRFGSFIIAFGAWDIFYYVFLSIFHGWPQSFLDWDLLFLIPVPWMAPVLAPVLVSCGLIFSGYWLLIREQQKKRIVVSLSDWIIEGIATVLILYSFTNNNGVTTPEVFSWIIFLSGLALGVGYFVWRMMKSSARL</sequence>
<keyword evidence="1" id="KW-0472">Membrane</keyword>
<keyword evidence="1" id="KW-1133">Transmembrane helix</keyword>
<dbReference type="EMBL" id="UINC01074459">
    <property type="protein sequence ID" value="SVC11670.1"/>
    <property type="molecule type" value="Genomic_DNA"/>
</dbReference>
<feature type="transmembrane region" description="Helical" evidence="1">
    <location>
        <begin position="136"/>
        <end position="153"/>
    </location>
</feature>
<evidence type="ECO:0000313" key="2">
    <source>
        <dbReference type="EMBL" id="SVC11670.1"/>
    </source>
</evidence>
<evidence type="ECO:0000256" key="1">
    <source>
        <dbReference type="SAM" id="Phobius"/>
    </source>
</evidence>
<feature type="transmembrane region" description="Helical" evidence="1">
    <location>
        <begin position="101"/>
        <end position="124"/>
    </location>
</feature>
<feature type="transmembrane region" description="Helical" evidence="1">
    <location>
        <begin position="165"/>
        <end position="183"/>
    </location>
</feature>
<reference evidence="2" key="1">
    <citation type="submission" date="2018-05" db="EMBL/GenBank/DDBJ databases">
        <authorList>
            <person name="Lanie J.A."/>
            <person name="Ng W.-L."/>
            <person name="Kazmierczak K.M."/>
            <person name="Andrzejewski T.M."/>
            <person name="Davidsen T.M."/>
            <person name="Wayne K.J."/>
            <person name="Tettelin H."/>
            <person name="Glass J.I."/>
            <person name="Rusch D."/>
            <person name="Podicherti R."/>
            <person name="Tsui H.-C.T."/>
            <person name="Winkler M.E."/>
        </authorList>
    </citation>
    <scope>NUCLEOTIDE SEQUENCE</scope>
</reference>
<feature type="transmembrane region" description="Helical" evidence="1">
    <location>
        <begin position="35"/>
        <end position="53"/>
    </location>
</feature>
<gene>
    <name evidence="2" type="ORF">METZ01_LOCUS264524</name>
</gene>
<feature type="transmembrane region" description="Helical" evidence="1">
    <location>
        <begin position="60"/>
        <end position="81"/>
    </location>
</feature>
<dbReference type="AlphaFoldDB" id="A0A382JHQ6"/>
<keyword evidence="1" id="KW-0812">Transmembrane</keyword>
<proteinExistence type="predicted"/>
<organism evidence="2">
    <name type="scientific">marine metagenome</name>
    <dbReference type="NCBI Taxonomy" id="408172"/>
    <lineage>
        <taxon>unclassified sequences</taxon>
        <taxon>metagenomes</taxon>
        <taxon>ecological metagenomes</taxon>
    </lineage>
</organism>
<protein>
    <submittedName>
        <fullName evidence="2">Uncharacterized protein</fullName>
    </submittedName>
</protein>
<name>A0A382JHQ6_9ZZZZ</name>
<accession>A0A382JHQ6</accession>